<dbReference type="PANTHER" id="PTHR15503">
    <property type="entry name" value="LDOC1 RELATED"/>
    <property type="match status" value="1"/>
</dbReference>
<feature type="compositionally biased region" description="Basic and acidic residues" evidence="1">
    <location>
        <begin position="347"/>
        <end position="363"/>
    </location>
</feature>
<accession>A0A9W6XY99</accession>
<evidence type="ECO:0000313" key="2">
    <source>
        <dbReference type="EMBL" id="GMF47830.1"/>
    </source>
</evidence>
<feature type="compositionally biased region" description="Basic and acidic residues" evidence="1">
    <location>
        <begin position="65"/>
        <end position="75"/>
    </location>
</feature>
<proteinExistence type="predicted"/>
<gene>
    <name evidence="2" type="ORF">Pfra01_001821300</name>
</gene>
<dbReference type="EMBL" id="BSXT01002215">
    <property type="protein sequence ID" value="GMF47830.1"/>
    <property type="molecule type" value="Genomic_DNA"/>
</dbReference>
<dbReference type="InterPro" id="IPR021109">
    <property type="entry name" value="Peptidase_aspartic_dom_sf"/>
</dbReference>
<dbReference type="CDD" id="cd00303">
    <property type="entry name" value="retropepsin_like"/>
    <property type="match status" value="1"/>
</dbReference>
<protein>
    <submittedName>
        <fullName evidence="2">Unnamed protein product</fullName>
    </submittedName>
</protein>
<name>A0A9W6XY99_9STRA</name>
<feature type="region of interest" description="Disordered" evidence="1">
    <location>
        <begin position="39"/>
        <end position="92"/>
    </location>
</feature>
<dbReference type="SUPFAM" id="SSF56672">
    <property type="entry name" value="DNA/RNA polymerases"/>
    <property type="match status" value="1"/>
</dbReference>
<feature type="region of interest" description="Disordered" evidence="1">
    <location>
        <begin position="492"/>
        <end position="520"/>
    </location>
</feature>
<feature type="region of interest" description="Disordered" evidence="1">
    <location>
        <begin position="126"/>
        <end position="148"/>
    </location>
</feature>
<dbReference type="AlphaFoldDB" id="A0A9W6XY99"/>
<dbReference type="Gene3D" id="3.10.10.10">
    <property type="entry name" value="HIV Type 1 Reverse Transcriptase, subunit A, domain 1"/>
    <property type="match status" value="1"/>
</dbReference>
<dbReference type="Gene3D" id="2.40.70.10">
    <property type="entry name" value="Acid Proteases"/>
    <property type="match status" value="1"/>
</dbReference>
<feature type="compositionally biased region" description="Low complexity" evidence="1">
    <location>
        <begin position="325"/>
        <end position="337"/>
    </location>
</feature>
<comment type="caution">
    <text evidence="2">The sequence shown here is derived from an EMBL/GenBank/DDBJ whole genome shotgun (WGS) entry which is preliminary data.</text>
</comment>
<dbReference type="Pfam" id="PF08284">
    <property type="entry name" value="RVP_2"/>
    <property type="match status" value="1"/>
</dbReference>
<dbReference type="PANTHER" id="PTHR15503:SF22">
    <property type="entry name" value="TRANSPOSON TY3-I GAG POLYPROTEIN"/>
    <property type="match status" value="1"/>
</dbReference>
<dbReference type="OrthoDB" id="1707959at2759"/>
<feature type="compositionally biased region" description="Low complexity" evidence="1">
    <location>
        <begin position="420"/>
        <end position="433"/>
    </location>
</feature>
<reference evidence="2" key="1">
    <citation type="submission" date="2023-04" db="EMBL/GenBank/DDBJ databases">
        <title>Phytophthora fragariaefolia NBRC 109709.</title>
        <authorList>
            <person name="Ichikawa N."/>
            <person name="Sato H."/>
            <person name="Tonouchi N."/>
        </authorList>
    </citation>
    <scope>NUCLEOTIDE SEQUENCE</scope>
    <source>
        <strain evidence="2">NBRC 109709</strain>
    </source>
</reference>
<feature type="compositionally biased region" description="Basic residues" evidence="1">
    <location>
        <begin position="493"/>
        <end position="503"/>
    </location>
</feature>
<feature type="compositionally biased region" description="Basic residues" evidence="1">
    <location>
        <begin position="47"/>
        <end position="56"/>
    </location>
</feature>
<dbReference type="InterPro" id="IPR043502">
    <property type="entry name" value="DNA/RNA_pol_sf"/>
</dbReference>
<evidence type="ECO:0000256" key="1">
    <source>
        <dbReference type="SAM" id="MobiDB-lite"/>
    </source>
</evidence>
<dbReference type="InterPro" id="IPR032567">
    <property type="entry name" value="RTL1-rel"/>
</dbReference>
<organism evidence="2 3">
    <name type="scientific">Phytophthora fragariaefolia</name>
    <dbReference type="NCBI Taxonomy" id="1490495"/>
    <lineage>
        <taxon>Eukaryota</taxon>
        <taxon>Sar</taxon>
        <taxon>Stramenopiles</taxon>
        <taxon>Oomycota</taxon>
        <taxon>Peronosporomycetes</taxon>
        <taxon>Peronosporales</taxon>
        <taxon>Peronosporaceae</taxon>
        <taxon>Phytophthora</taxon>
    </lineage>
</organism>
<keyword evidence="3" id="KW-1185">Reference proteome</keyword>
<dbReference type="Proteomes" id="UP001165121">
    <property type="component" value="Unassembled WGS sequence"/>
</dbReference>
<evidence type="ECO:0000313" key="3">
    <source>
        <dbReference type="Proteomes" id="UP001165121"/>
    </source>
</evidence>
<feature type="region of interest" description="Disordered" evidence="1">
    <location>
        <begin position="301"/>
        <end position="433"/>
    </location>
</feature>
<sequence length="717" mass="78880">MLRTLSPTEQHGVALGFTMNEPREVAARATEQLRWKRGRESPPLACRSRHCHHGSTYRRPLSKPATDKTACERPTAKAAAGGEADGSSRTDGPLECDGCWAPAASWINGHYTRECTAPVHAVKGRREDTGYRHGQTKKLRQPAGAGPSAGDAVEFVDIGHAVSKTAVPSESHSHCKKKDDKPNLVIRKVNSKREISLCVFVDCGASNSFVRLLSLARLDFEEVKLPRSLLEVRLATGVVVKAEKRVVRARFSYQEKKFVDELIVLGLDDKFDMVLGMPWLARHDPGIDWAKRTIVHFRSSGATESDGPVGTAHAPRGACDPPTEAARVAAASDLSARTQTAKRVVRKKCEPNQKTQIRSDLRGSRSVKGDAAVSTVVDTQVEHEWSVPEGSELGATAPGADAIGPNTKGRSAVRRRGRRGASAPGADAASRAGGCKCPAPEMLACSRAAGLHDEAVHLIVCARGLLPLRSKERFVHGRAWAVEQSGTGFRTRNERRKRGKLRKSRSETETLPAVSAGHTQQQETIVETLSVLTRTDTGIHWKRFACNLHDRRIEQICILSDVERMEGEEEEVKQLSTEGADALSTKSKKERFDEQSWDSLKVLRKYKDALPDDIPAELPQDEGVPHEIDLVPGTKYYLTRQWPLPREQVTAIDDFFESRRKAGQVRESKSPHSAPTFCVKEAQCGWRIVHAYNKLNDATVPAQTPIPRTNVIIDSMV</sequence>